<dbReference type="PRINTS" id="PR00458">
    <property type="entry name" value="PEROXIDASE"/>
</dbReference>
<evidence type="ECO:0000256" key="14">
    <source>
        <dbReference type="PIRSR" id="PIRSR601621-1"/>
    </source>
</evidence>
<dbReference type="GO" id="GO:0042744">
    <property type="term" value="P:hydrogen peroxide catabolic process"/>
    <property type="evidence" value="ECO:0007669"/>
    <property type="project" value="UniProtKB-KW"/>
</dbReference>
<feature type="signal peptide" evidence="18">
    <location>
        <begin position="1"/>
        <end position="22"/>
    </location>
</feature>
<evidence type="ECO:0000256" key="4">
    <source>
        <dbReference type="ARBA" id="ARBA00022559"/>
    </source>
</evidence>
<dbReference type="GO" id="GO:0000302">
    <property type="term" value="P:response to reactive oxygen species"/>
    <property type="evidence" value="ECO:0007669"/>
    <property type="project" value="TreeGrafter"/>
</dbReference>
<dbReference type="Gene3D" id="1.10.420.10">
    <property type="entry name" value="Peroxidase, domain 2"/>
    <property type="match status" value="1"/>
</dbReference>
<accession>A0A0D2P6D8</accession>
<dbReference type="STRING" id="945553.A0A0D2P6D8"/>
<evidence type="ECO:0000256" key="18">
    <source>
        <dbReference type="RuleBase" id="RU363051"/>
    </source>
</evidence>
<evidence type="ECO:0000256" key="8">
    <source>
        <dbReference type="ARBA" id="ARBA00022837"/>
    </source>
</evidence>
<dbReference type="InterPro" id="IPR019794">
    <property type="entry name" value="Peroxidases_AS"/>
</dbReference>
<evidence type="ECO:0000256" key="13">
    <source>
        <dbReference type="ARBA" id="ARBA00023324"/>
    </source>
</evidence>
<dbReference type="InterPro" id="IPR001621">
    <property type="entry name" value="Ligninase"/>
</dbReference>
<dbReference type="EMBL" id="KN817527">
    <property type="protein sequence ID" value="KJA26509.1"/>
    <property type="molecule type" value="Genomic_DNA"/>
</dbReference>
<evidence type="ECO:0000256" key="1">
    <source>
        <dbReference type="ARBA" id="ARBA00004613"/>
    </source>
</evidence>
<keyword evidence="4 18" id="KW-0575">Peroxidase</keyword>
<gene>
    <name evidence="20" type="ORF">HYPSUDRAFT_132620</name>
</gene>
<feature type="binding site" evidence="15">
    <location>
        <position position="222"/>
    </location>
    <ligand>
        <name>Ca(2+)</name>
        <dbReference type="ChEBI" id="CHEBI:29108"/>
        <label>2</label>
    </ligand>
</feature>
<comment type="cofactor">
    <cofactor evidence="15">
        <name>heme b</name>
        <dbReference type="ChEBI" id="CHEBI:60344"/>
    </cofactor>
    <text evidence="15">Binds 1 heme b (iron(II)-protoporphyrin IX) group per subunit.</text>
</comment>
<keyword evidence="21" id="KW-1185">Reference proteome</keyword>
<dbReference type="OrthoDB" id="2113341at2759"/>
<dbReference type="InterPro" id="IPR010255">
    <property type="entry name" value="Haem_peroxidase_sf"/>
</dbReference>
<dbReference type="EC" id="1.11.1.-" evidence="18"/>
<evidence type="ECO:0000256" key="17">
    <source>
        <dbReference type="PIRSR" id="PIRSR601621-4"/>
    </source>
</evidence>
<feature type="disulfide bond" evidence="17">
    <location>
        <begin position="30"/>
        <end position="42"/>
    </location>
</feature>
<keyword evidence="3" id="KW-0964">Secreted</keyword>
<dbReference type="InterPro" id="IPR024589">
    <property type="entry name" value="Ligninase_C"/>
</dbReference>
<keyword evidence="9 18" id="KW-0560">Oxidoreductase</keyword>
<feature type="disulfide bond" evidence="17">
    <location>
        <begin position="41"/>
        <end position="306"/>
    </location>
</feature>
<dbReference type="Gene3D" id="1.10.520.10">
    <property type="match status" value="1"/>
</dbReference>
<dbReference type="PROSITE" id="PS00436">
    <property type="entry name" value="PEROXIDASE_2"/>
    <property type="match status" value="1"/>
</dbReference>
<protein>
    <recommendedName>
        <fullName evidence="18">Peroxidase</fullName>
        <ecNumber evidence="18">1.11.1.-</ecNumber>
    </recommendedName>
</protein>
<keyword evidence="6 15" id="KW-0479">Metal-binding</keyword>
<feature type="disulfide bond" evidence="17">
    <location>
        <begin position="61"/>
        <end position="142"/>
    </location>
</feature>
<dbReference type="InterPro" id="IPR019793">
    <property type="entry name" value="Peroxidases_heam-ligand_BS"/>
</dbReference>
<feature type="binding site" evidence="15">
    <location>
        <position position="217"/>
    </location>
    <ligand>
        <name>Ca(2+)</name>
        <dbReference type="ChEBI" id="CHEBI:29108"/>
        <label>2</label>
    </ligand>
</feature>
<evidence type="ECO:0000256" key="15">
    <source>
        <dbReference type="PIRSR" id="PIRSR601621-2"/>
    </source>
</evidence>
<dbReference type="InterPro" id="IPR044831">
    <property type="entry name" value="Ccp1-like"/>
</dbReference>
<feature type="binding site" evidence="15">
    <location>
        <position position="215"/>
    </location>
    <ligand>
        <name>Ca(2+)</name>
        <dbReference type="ChEBI" id="CHEBI:29108"/>
        <label>2</label>
    </ligand>
</feature>
<feature type="binding site" description="axial binding residue" evidence="15">
    <location>
        <position position="197"/>
    </location>
    <ligand>
        <name>heme b</name>
        <dbReference type="ChEBI" id="CHEBI:60344"/>
    </ligand>
    <ligandPart>
        <name>Fe</name>
        <dbReference type="ChEBI" id="CHEBI:18248"/>
    </ligandPart>
</feature>
<evidence type="ECO:0000256" key="2">
    <source>
        <dbReference type="ARBA" id="ARBA00006089"/>
    </source>
</evidence>
<evidence type="ECO:0000256" key="16">
    <source>
        <dbReference type="PIRSR" id="PIRSR601621-3"/>
    </source>
</evidence>
<dbReference type="GO" id="GO:0020037">
    <property type="term" value="F:heme binding"/>
    <property type="evidence" value="ECO:0007669"/>
    <property type="project" value="UniProtKB-UniRule"/>
</dbReference>
<evidence type="ECO:0000256" key="10">
    <source>
        <dbReference type="ARBA" id="ARBA00023004"/>
    </source>
</evidence>
<comment type="subcellular location">
    <subcellularLocation>
        <location evidence="1">Secreted</location>
    </subcellularLocation>
</comment>
<feature type="binding site" evidence="15">
    <location>
        <position position="75"/>
    </location>
    <ligand>
        <name>Ca(2+)</name>
        <dbReference type="ChEBI" id="CHEBI:29108"/>
        <label>1</label>
    </ligand>
</feature>
<feature type="domain" description="Plant heme peroxidase family profile" evidence="19">
    <location>
        <begin position="123"/>
        <end position="310"/>
    </location>
</feature>
<evidence type="ECO:0000256" key="5">
    <source>
        <dbReference type="ARBA" id="ARBA00022617"/>
    </source>
</evidence>
<dbReference type="Proteomes" id="UP000054270">
    <property type="component" value="Unassembled WGS sequence"/>
</dbReference>
<feature type="binding site" evidence="15">
    <location>
        <position position="88"/>
    </location>
    <ligand>
        <name>Ca(2+)</name>
        <dbReference type="ChEBI" id="CHEBI:29108"/>
        <label>1</label>
    </ligand>
</feature>
<evidence type="ECO:0000256" key="3">
    <source>
        <dbReference type="ARBA" id="ARBA00022525"/>
    </source>
</evidence>
<keyword evidence="7 18" id="KW-0732">Signal</keyword>
<comment type="similarity">
    <text evidence="2 18">Belongs to the peroxidase family. Ligninase subfamily.</text>
</comment>
<evidence type="ECO:0000256" key="6">
    <source>
        <dbReference type="ARBA" id="ARBA00022723"/>
    </source>
</evidence>
<dbReference type="GO" id="GO:0046872">
    <property type="term" value="F:metal ion binding"/>
    <property type="evidence" value="ECO:0007669"/>
    <property type="project" value="UniProtKB-UniRule"/>
</dbReference>
<dbReference type="PRINTS" id="PR00462">
    <property type="entry name" value="LIGNINASE"/>
</dbReference>
<evidence type="ECO:0000256" key="9">
    <source>
        <dbReference type="ARBA" id="ARBA00023002"/>
    </source>
</evidence>
<feature type="active site" description="Proton acceptor" evidence="14">
    <location>
        <position position="74"/>
    </location>
</feature>
<evidence type="ECO:0000259" key="19">
    <source>
        <dbReference type="PROSITE" id="PS50873"/>
    </source>
</evidence>
<keyword evidence="5 15" id="KW-0349">Heme</keyword>
<feature type="chain" id="PRO_5006986431" description="Peroxidase" evidence="18">
    <location>
        <begin position="23"/>
        <end position="349"/>
    </location>
</feature>
<proteinExistence type="inferred from homology"/>
<keyword evidence="11 17" id="KW-1015">Disulfide bond</keyword>
<dbReference type="GO" id="GO:0034599">
    <property type="term" value="P:cellular response to oxidative stress"/>
    <property type="evidence" value="ECO:0007669"/>
    <property type="project" value="InterPro"/>
</dbReference>
<evidence type="ECO:0000256" key="12">
    <source>
        <dbReference type="ARBA" id="ARBA00023180"/>
    </source>
</evidence>
<feature type="binding site" evidence="15">
    <location>
        <position position="92"/>
    </location>
    <ligand>
        <name>Ca(2+)</name>
        <dbReference type="ChEBI" id="CHEBI:29108"/>
        <label>1</label>
    </ligand>
</feature>
<dbReference type="GO" id="GO:0005576">
    <property type="term" value="C:extracellular region"/>
    <property type="evidence" value="ECO:0007669"/>
    <property type="project" value="UniProtKB-SubCell"/>
</dbReference>
<feature type="site" description="Transition state stabilizer" evidence="16">
    <location>
        <position position="70"/>
    </location>
</feature>
<evidence type="ECO:0000313" key="21">
    <source>
        <dbReference type="Proteomes" id="UP000054270"/>
    </source>
</evidence>
<dbReference type="Pfam" id="PF00141">
    <property type="entry name" value="peroxidase"/>
    <property type="match status" value="1"/>
</dbReference>
<sequence>MAFARLSTFVALVLGATQIVNAATTKRVTCATGQVTANAACCALFPAVDFIQENLFDGGECGEEAHSALRLSFHDAIGFSIHGGKGGGADGSILAFNSTELEFHANGGIDDIVARQFPVFQGLNLTAGDFVHLAAAVGTANCPGAPQLSFFFGRPPPLAPAPDLTVPEPTDSVTKILERFADAGFSPAEAVALLSSHTIAAADVVDPTIPGTPFDSTVGTFDTQVFLEVLLKGTLFPGNGSQPGEVKSPLAGEMRLQSDFAISQDPRTACLWQLMVDDQKLMMAEFKAAMAKLQVLGQNTRKLIDCSDVVPVPQPFTGHIKFPASFSKKDLQIAVSSFNVSFSLISLQN</sequence>
<organism evidence="20 21">
    <name type="scientific">Hypholoma sublateritium (strain FD-334 SS-4)</name>
    <dbReference type="NCBI Taxonomy" id="945553"/>
    <lineage>
        <taxon>Eukaryota</taxon>
        <taxon>Fungi</taxon>
        <taxon>Dikarya</taxon>
        <taxon>Basidiomycota</taxon>
        <taxon>Agaricomycotina</taxon>
        <taxon>Agaricomycetes</taxon>
        <taxon>Agaricomycetidae</taxon>
        <taxon>Agaricales</taxon>
        <taxon>Agaricineae</taxon>
        <taxon>Strophariaceae</taxon>
        <taxon>Hypholoma</taxon>
    </lineage>
</organism>
<feature type="binding site" evidence="15">
    <location>
        <position position="90"/>
    </location>
    <ligand>
        <name>Ca(2+)</name>
        <dbReference type="ChEBI" id="CHEBI:29108"/>
        <label>1</label>
    </ligand>
</feature>
<dbReference type="PROSITE" id="PS00435">
    <property type="entry name" value="PEROXIDASE_1"/>
    <property type="match status" value="1"/>
</dbReference>
<evidence type="ECO:0000256" key="7">
    <source>
        <dbReference type="ARBA" id="ARBA00022729"/>
    </source>
</evidence>
<keyword evidence="13" id="KW-0376">Hydrogen peroxide</keyword>
<reference evidence="21" key="1">
    <citation type="submission" date="2014-04" db="EMBL/GenBank/DDBJ databases">
        <title>Evolutionary Origins and Diversification of the Mycorrhizal Mutualists.</title>
        <authorList>
            <consortium name="DOE Joint Genome Institute"/>
            <consortium name="Mycorrhizal Genomics Consortium"/>
            <person name="Kohler A."/>
            <person name="Kuo A."/>
            <person name="Nagy L.G."/>
            <person name="Floudas D."/>
            <person name="Copeland A."/>
            <person name="Barry K.W."/>
            <person name="Cichocki N."/>
            <person name="Veneault-Fourrey C."/>
            <person name="LaButti K."/>
            <person name="Lindquist E.A."/>
            <person name="Lipzen A."/>
            <person name="Lundell T."/>
            <person name="Morin E."/>
            <person name="Murat C."/>
            <person name="Riley R."/>
            <person name="Ohm R."/>
            <person name="Sun H."/>
            <person name="Tunlid A."/>
            <person name="Henrissat B."/>
            <person name="Grigoriev I.V."/>
            <person name="Hibbett D.S."/>
            <person name="Martin F."/>
        </authorList>
    </citation>
    <scope>NUCLEOTIDE SEQUENCE [LARGE SCALE GENOMIC DNA]</scope>
    <source>
        <strain evidence="21">FD-334 SS-4</strain>
    </source>
</reference>
<dbReference type="PANTHER" id="PTHR31356:SF66">
    <property type="entry name" value="CATALASE-PEROXIDASE"/>
    <property type="match status" value="1"/>
</dbReference>
<feature type="binding site" evidence="15">
    <location>
        <position position="198"/>
    </location>
    <ligand>
        <name>Ca(2+)</name>
        <dbReference type="ChEBI" id="CHEBI:29108"/>
        <label>2</label>
    </ligand>
</feature>
<comment type="cofactor">
    <cofactor evidence="15 18">
        <name>Ca(2+)</name>
        <dbReference type="ChEBI" id="CHEBI:29108"/>
    </cofactor>
    <text evidence="15 18">Binds 2 calcium ions per subunit.</text>
</comment>
<dbReference type="OMA" id="MIDCTSA"/>
<dbReference type="PROSITE" id="PS50873">
    <property type="entry name" value="PEROXIDASE_4"/>
    <property type="match status" value="1"/>
</dbReference>
<dbReference type="PANTHER" id="PTHR31356">
    <property type="entry name" value="THYLAKOID LUMENAL 29 KDA PROTEIN, CHLOROPLASTIC-RELATED"/>
    <property type="match status" value="1"/>
</dbReference>
<dbReference type="InterPro" id="IPR002016">
    <property type="entry name" value="Haem_peroxidase"/>
</dbReference>
<evidence type="ECO:0000313" key="20">
    <source>
        <dbReference type="EMBL" id="KJA26509.1"/>
    </source>
</evidence>
<keyword evidence="8 15" id="KW-0106">Calcium</keyword>
<dbReference type="SUPFAM" id="SSF48113">
    <property type="entry name" value="Heme-dependent peroxidases"/>
    <property type="match status" value="1"/>
</dbReference>
<evidence type="ECO:0000256" key="11">
    <source>
        <dbReference type="ARBA" id="ARBA00023157"/>
    </source>
</evidence>
<keyword evidence="12" id="KW-0325">Glycoprotein</keyword>
<dbReference type="AlphaFoldDB" id="A0A0D2P6D8"/>
<keyword evidence="10 15" id="KW-0408">Iron</keyword>
<dbReference type="Pfam" id="PF11895">
    <property type="entry name" value="Peroxidase_ext"/>
    <property type="match status" value="1"/>
</dbReference>
<dbReference type="GO" id="GO:0004601">
    <property type="term" value="F:peroxidase activity"/>
    <property type="evidence" value="ECO:0007669"/>
    <property type="project" value="UniProtKB-KW"/>
</dbReference>
<name>A0A0D2P6D8_HYPSF</name>